<comment type="caution">
    <text evidence="2">The sequence shown here is derived from an EMBL/GenBank/DDBJ whole genome shotgun (WGS) entry which is preliminary data.</text>
</comment>
<keyword evidence="1" id="KW-0479">Metal-binding</keyword>
<dbReference type="GO" id="GO:0046872">
    <property type="term" value="F:metal ion binding"/>
    <property type="evidence" value="ECO:0007669"/>
    <property type="project" value="UniProtKB-KW"/>
</dbReference>
<name>A0A7V0MZB3_UNCAE</name>
<dbReference type="GO" id="GO:0004177">
    <property type="term" value="F:aminopeptidase activity"/>
    <property type="evidence" value="ECO:0007669"/>
    <property type="project" value="UniProtKB-KW"/>
</dbReference>
<dbReference type="AlphaFoldDB" id="A0A7V0MZB3"/>
<reference evidence="2" key="1">
    <citation type="journal article" date="2020" name="mSystems">
        <title>Genome- and Community-Level Interaction Insights into Carbon Utilization and Element Cycling Functions of Hydrothermarchaeota in Hydrothermal Sediment.</title>
        <authorList>
            <person name="Zhou Z."/>
            <person name="Liu Y."/>
            <person name="Xu W."/>
            <person name="Pan J."/>
            <person name="Luo Z.H."/>
            <person name="Li M."/>
        </authorList>
    </citation>
    <scope>NUCLEOTIDE SEQUENCE [LARGE SCALE GENOMIC DNA]</scope>
    <source>
        <strain evidence="2">HyVt-219</strain>
    </source>
</reference>
<feature type="non-terminal residue" evidence="2">
    <location>
        <position position="252"/>
    </location>
</feature>
<sequence>MDIKEKRVVNNVLFNLMGLKKGEKLLIVCDQPLYELGDLFFKGAEISGSDAVLIKYLPRQIHGQEPPSIVAKALASSDVALLITSKSLSHTKARKQASKKGVRIASLPGITYDMAMRTLSFDYRKIKRKIENCAHRLTAAKKIEVRTKKGTNISFSVAKRKGFADTGIYNKKSAFGNLPAGEACIAPLEGTASGVIVVDGSIAGWGKVERLHRLYIKDGFLVVSQPEDFYKFLSQYGKNAKNLAEFGIGFNP</sequence>
<organism evidence="2">
    <name type="scientific">Aerophobetes bacterium</name>
    <dbReference type="NCBI Taxonomy" id="2030807"/>
    <lineage>
        <taxon>Bacteria</taxon>
        <taxon>Candidatus Aerophobota</taxon>
    </lineage>
</organism>
<accession>A0A7V0MZB3</accession>
<dbReference type="InterPro" id="IPR052170">
    <property type="entry name" value="M29_Exopeptidase"/>
</dbReference>
<dbReference type="PANTHER" id="PTHR34448">
    <property type="entry name" value="AMINOPEPTIDASE"/>
    <property type="match status" value="1"/>
</dbReference>
<dbReference type="EMBL" id="DRBC01000199">
    <property type="protein sequence ID" value="HDN84785.1"/>
    <property type="molecule type" value="Genomic_DNA"/>
</dbReference>
<dbReference type="PANTHER" id="PTHR34448:SF1">
    <property type="entry name" value="BLL6088 PROTEIN"/>
    <property type="match status" value="1"/>
</dbReference>
<dbReference type="SUPFAM" id="SSF144052">
    <property type="entry name" value="Thermophilic metalloprotease-like"/>
    <property type="match status" value="1"/>
</dbReference>
<evidence type="ECO:0000256" key="1">
    <source>
        <dbReference type="ARBA" id="ARBA00022723"/>
    </source>
</evidence>
<keyword evidence="2" id="KW-0645">Protease</keyword>
<proteinExistence type="predicted"/>
<gene>
    <name evidence="2" type="ORF">ENG47_03400</name>
</gene>
<keyword evidence="2" id="KW-0031">Aminopeptidase</keyword>
<dbReference type="InterPro" id="IPR058739">
    <property type="entry name" value="NicX"/>
</dbReference>
<dbReference type="Proteomes" id="UP000885660">
    <property type="component" value="Unassembled WGS sequence"/>
</dbReference>
<protein>
    <submittedName>
        <fullName evidence="2">Aminopeptidase</fullName>
    </submittedName>
</protein>
<evidence type="ECO:0000313" key="2">
    <source>
        <dbReference type="EMBL" id="HDN84785.1"/>
    </source>
</evidence>
<keyword evidence="2" id="KW-0378">Hydrolase</keyword>
<dbReference type="Pfam" id="PF26233">
    <property type="entry name" value="NicX"/>
    <property type="match status" value="1"/>
</dbReference>